<evidence type="ECO:0000313" key="3">
    <source>
        <dbReference type="Proteomes" id="UP000516404"/>
    </source>
</evidence>
<evidence type="ECO:0000313" key="2">
    <source>
        <dbReference type="EMBL" id="QNV37755.1"/>
    </source>
</evidence>
<gene>
    <name evidence="2" type="ORF">IDM49_00030</name>
</gene>
<organism evidence="2 3">
    <name type="scientific">Rothia terrae</name>
    <dbReference type="NCBI Taxonomy" id="396015"/>
    <lineage>
        <taxon>Bacteria</taxon>
        <taxon>Bacillati</taxon>
        <taxon>Actinomycetota</taxon>
        <taxon>Actinomycetes</taxon>
        <taxon>Micrococcales</taxon>
        <taxon>Micrococcaceae</taxon>
        <taxon>Rothia</taxon>
    </lineage>
</organism>
<dbReference type="RefSeq" id="WP_190724578.1">
    <property type="nucleotide sequence ID" value="NZ_CP061539.1"/>
</dbReference>
<dbReference type="EMBL" id="CP061539">
    <property type="protein sequence ID" value="QNV37755.1"/>
    <property type="molecule type" value="Genomic_DNA"/>
</dbReference>
<feature type="compositionally biased region" description="Low complexity" evidence="1">
    <location>
        <begin position="231"/>
        <end position="255"/>
    </location>
</feature>
<dbReference type="GeneID" id="96622608"/>
<sequence>MSQLIAPGTVLGERYKVTSKVVETGDGDSIFDGQDQVLDRKVSIVVAAPSRGEKLLENARTLASSSRSHVQILDLGQSDGTTYLVASHSRPQALQDSLLTSTAALKAASETEALGEHIFGETDSRESERPYVAVASKKPHKPEPIEVSKPVAATGAGAAAVAASDADDAYATDAYEAENYDSDEFDVDEEDDDSGPGMWLIAVAAILLLLGGAAVVYSQLGDMIGSSEEASSEQSAAPASSSASSSAKASAKPSPTKTEAKLPTPKIQSVTRVVPANPTMMADQDATLPQTMDGNTATQWMSYGFGSANFGGTVDSFALAYELEEATTVSEVTIDQVSGTGGSFTVLTNDTNSLDGAQEVGSGTFNAAQVKVDLDKKKQDGKTKYVFIRFNEAPVLAQPITPNFVYGLRIAEVSVN</sequence>
<dbReference type="GO" id="GO:0004674">
    <property type="term" value="F:protein serine/threonine kinase activity"/>
    <property type="evidence" value="ECO:0007669"/>
    <property type="project" value="UniProtKB-KW"/>
</dbReference>
<keyword evidence="2" id="KW-0418">Kinase</keyword>
<name>A0A7H2BDK9_9MICC</name>
<accession>A0A7H2BDK9</accession>
<reference evidence="2 3" key="1">
    <citation type="submission" date="2020-09" db="EMBL/GenBank/DDBJ databases">
        <title>Investigation of environmental microbes.</title>
        <authorList>
            <person name="Ou Y."/>
            <person name="Kang Q."/>
        </authorList>
    </citation>
    <scope>NUCLEOTIDE SEQUENCE [LARGE SCALE GENOMIC DNA]</scope>
    <source>
        <strain evidence="2 3">KJZ-14</strain>
    </source>
</reference>
<keyword evidence="2" id="KW-0723">Serine/threonine-protein kinase</keyword>
<dbReference type="AlphaFoldDB" id="A0A7H2BDK9"/>
<dbReference type="KEGG" id="rter:IDM49_00030"/>
<keyword evidence="3" id="KW-1185">Reference proteome</keyword>
<dbReference type="Proteomes" id="UP000516404">
    <property type="component" value="Chromosome"/>
</dbReference>
<feature type="region of interest" description="Disordered" evidence="1">
    <location>
        <begin position="231"/>
        <end position="269"/>
    </location>
</feature>
<evidence type="ECO:0000256" key="1">
    <source>
        <dbReference type="SAM" id="MobiDB-lite"/>
    </source>
</evidence>
<keyword evidence="2" id="KW-0808">Transferase</keyword>
<protein>
    <submittedName>
        <fullName evidence="2">Serine/threonine protein kinase</fullName>
    </submittedName>
</protein>
<proteinExistence type="predicted"/>